<evidence type="ECO:0000313" key="3">
    <source>
        <dbReference type="EMBL" id="ONG40815.1"/>
    </source>
</evidence>
<comment type="caution">
    <text evidence="3">The sequence shown here is derived from an EMBL/GenBank/DDBJ whole genome shotgun (WGS) entry which is preliminary data.</text>
</comment>
<proteinExistence type="predicted"/>
<gene>
    <name evidence="3" type="ORF">BKE30_06605</name>
</gene>
<dbReference type="NCBIfam" id="NF007967">
    <property type="entry name" value="PRK10691.1"/>
    <property type="match status" value="1"/>
</dbReference>
<dbReference type="PANTHER" id="PTHR11820">
    <property type="entry name" value="ACYLPYRUVASE"/>
    <property type="match status" value="1"/>
</dbReference>
<dbReference type="InterPro" id="IPR036663">
    <property type="entry name" value="Fumarylacetoacetase_C_sf"/>
</dbReference>
<dbReference type="Pfam" id="PF01557">
    <property type="entry name" value="FAA_hydrolase"/>
    <property type="match status" value="1"/>
</dbReference>
<keyword evidence="1" id="KW-0479">Metal-binding</keyword>
<dbReference type="InterPro" id="IPR011234">
    <property type="entry name" value="Fumarylacetoacetase-like_C"/>
</dbReference>
<dbReference type="AlphaFoldDB" id="A0A1S8CUJ0"/>
<dbReference type="OrthoDB" id="9805307at2"/>
<feature type="domain" description="Fumarylacetoacetase-like C-terminal" evidence="2">
    <location>
        <begin position="23"/>
        <end position="213"/>
    </location>
</feature>
<keyword evidence="3" id="KW-0378">Hydrolase</keyword>
<dbReference type="EMBL" id="MLCN01000016">
    <property type="protein sequence ID" value="ONG40815.1"/>
    <property type="molecule type" value="Genomic_DNA"/>
</dbReference>
<evidence type="ECO:0000313" key="4">
    <source>
        <dbReference type="Proteomes" id="UP000192132"/>
    </source>
</evidence>
<evidence type="ECO:0000256" key="1">
    <source>
        <dbReference type="ARBA" id="ARBA00022723"/>
    </source>
</evidence>
<reference evidence="3 4" key="1">
    <citation type="submission" date="2016-10" db="EMBL/GenBank/DDBJ databases">
        <title>Draft Genome sequence of Alkanindiges sp. strain H1.</title>
        <authorList>
            <person name="Subhash Y."/>
            <person name="Lee S."/>
        </authorList>
    </citation>
    <scope>NUCLEOTIDE SEQUENCE [LARGE SCALE GENOMIC DNA]</scope>
    <source>
        <strain evidence="3 4">H1</strain>
    </source>
</reference>
<dbReference type="RefSeq" id="WP_076877828.1">
    <property type="nucleotide sequence ID" value="NZ_MLCN01000016.1"/>
</dbReference>
<dbReference type="Proteomes" id="UP000192132">
    <property type="component" value="Unassembled WGS sequence"/>
</dbReference>
<dbReference type="GO" id="GO:0046872">
    <property type="term" value="F:metal ion binding"/>
    <property type="evidence" value="ECO:0007669"/>
    <property type="project" value="UniProtKB-KW"/>
</dbReference>
<sequence length="227" mass="24533">MNPLNTQSTAHSNSQSNFQLPSKIVCVGRNYAEHARELGNDVPETPVLFLKPPSSVIGLEQGIAWNRELGECHFECELSIRIGQRLKNATAEQAQAAIAGVTLGLDLTLRDLQNQLKNKGQPWERAKAFDGACVLGQWLAPDMLCDLGKTTFELSVNDDVRQQGNTADMLFGVVALLVDISRVFTLEAGDVVMTGTPAGVAALESGDQLKMTLHTVLGGVTWQTFVA</sequence>
<name>A0A1S8CUJ0_9GAMM</name>
<dbReference type="Gene3D" id="3.90.850.10">
    <property type="entry name" value="Fumarylacetoacetase-like, C-terminal domain"/>
    <property type="match status" value="1"/>
</dbReference>
<dbReference type="PANTHER" id="PTHR11820:SF7">
    <property type="entry name" value="ACYLPYRUVASE FAHD1, MITOCHONDRIAL"/>
    <property type="match status" value="1"/>
</dbReference>
<dbReference type="GO" id="GO:0018773">
    <property type="term" value="F:acetylpyruvate hydrolase activity"/>
    <property type="evidence" value="ECO:0007669"/>
    <property type="project" value="TreeGrafter"/>
</dbReference>
<keyword evidence="4" id="KW-1185">Reference proteome</keyword>
<dbReference type="STRING" id="1907941.BKE30_06605"/>
<dbReference type="SUPFAM" id="SSF56529">
    <property type="entry name" value="FAH"/>
    <property type="match status" value="1"/>
</dbReference>
<accession>A0A1S8CUJ0</accession>
<evidence type="ECO:0000259" key="2">
    <source>
        <dbReference type="Pfam" id="PF01557"/>
    </source>
</evidence>
<protein>
    <submittedName>
        <fullName evidence="3">Fumarylacetoacetate hydrolase</fullName>
    </submittedName>
</protein>
<organism evidence="3 4">
    <name type="scientific">Alkanindiges hydrocarboniclasticus</name>
    <dbReference type="NCBI Taxonomy" id="1907941"/>
    <lineage>
        <taxon>Bacteria</taxon>
        <taxon>Pseudomonadati</taxon>
        <taxon>Pseudomonadota</taxon>
        <taxon>Gammaproteobacteria</taxon>
        <taxon>Moraxellales</taxon>
        <taxon>Moraxellaceae</taxon>
        <taxon>Alkanindiges</taxon>
    </lineage>
</organism>